<dbReference type="SUPFAM" id="SSF47384">
    <property type="entry name" value="Homodimeric domain of signal transducing histidine kinase"/>
    <property type="match status" value="1"/>
</dbReference>
<dbReference type="Gene3D" id="3.30.565.10">
    <property type="entry name" value="Histidine kinase-like ATPase, C-terminal domain"/>
    <property type="match status" value="1"/>
</dbReference>
<dbReference type="PRINTS" id="PR00344">
    <property type="entry name" value="BCTRLSENSOR"/>
</dbReference>
<dbReference type="InterPro" id="IPR001789">
    <property type="entry name" value="Sig_transdc_resp-reg_receiver"/>
</dbReference>
<dbReference type="InterPro" id="IPR036097">
    <property type="entry name" value="HisK_dim/P_sf"/>
</dbReference>
<evidence type="ECO:0000259" key="10">
    <source>
        <dbReference type="PROSITE" id="PS50113"/>
    </source>
</evidence>
<feature type="domain" description="Histidine kinase" evidence="7">
    <location>
        <begin position="299"/>
        <end position="517"/>
    </location>
</feature>
<dbReference type="Pfam" id="PF00512">
    <property type="entry name" value="HisKA"/>
    <property type="match status" value="1"/>
</dbReference>
<dbReference type="InterPro" id="IPR011006">
    <property type="entry name" value="CheY-like_superfamily"/>
</dbReference>
<dbReference type="InterPro" id="IPR035965">
    <property type="entry name" value="PAS-like_dom_sf"/>
</dbReference>
<evidence type="ECO:0000256" key="5">
    <source>
        <dbReference type="PROSITE-ProRule" id="PRU00169"/>
    </source>
</evidence>
<feature type="domain" description="PAC" evidence="10">
    <location>
        <begin position="229"/>
        <end position="281"/>
    </location>
</feature>
<dbReference type="SUPFAM" id="SSF55785">
    <property type="entry name" value="PYP-like sensor domain (PAS domain)"/>
    <property type="match status" value="1"/>
</dbReference>
<dbReference type="PROSITE" id="PS50110">
    <property type="entry name" value="RESPONSE_REGULATORY"/>
    <property type="match status" value="1"/>
</dbReference>
<dbReference type="Pfam" id="PF08447">
    <property type="entry name" value="PAS_3"/>
    <property type="match status" value="1"/>
</dbReference>
<proteinExistence type="predicted"/>
<accession>A0ABT7PQ21</accession>
<dbReference type="EMBL" id="JASZZN010000023">
    <property type="protein sequence ID" value="MDM4018573.1"/>
    <property type="molecule type" value="Genomic_DNA"/>
</dbReference>
<dbReference type="Pfam" id="PF02518">
    <property type="entry name" value="HATPase_c"/>
    <property type="match status" value="1"/>
</dbReference>
<dbReference type="InterPro" id="IPR000014">
    <property type="entry name" value="PAS"/>
</dbReference>
<dbReference type="RefSeq" id="WP_230776991.1">
    <property type="nucleotide sequence ID" value="NZ_JAJMQV010000089.1"/>
</dbReference>
<dbReference type="CDD" id="cd17546">
    <property type="entry name" value="REC_hyHK_CKI1_RcsC-like"/>
    <property type="match status" value="1"/>
</dbReference>
<evidence type="ECO:0000259" key="8">
    <source>
        <dbReference type="PROSITE" id="PS50110"/>
    </source>
</evidence>
<dbReference type="Gene3D" id="3.30.450.20">
    <property type="entry name" value="PAS domain"/>
    <property type="match status" value="1"/>
</dbReference>
<dbReference type="InterPro" id="IPR000700">
    <property type="entry name" value="PAS-assoc_C"/>
</dbReference>
<feature type="coiled-coil region" evidence="6">
    <location>
        <begin position="272"/>
        <end position="299"/>
    </location>
</feature>
<comment type="catalytic activity">
    <reaction evidence="1">
        <text>ATP + protein L-histidine = ADP + protein N-phospho-L-histidine.</text>
        <dbReference type="EC" id="2.7.13.3"/>
    </reaction>
</comment>
<evidence type="ECO:0000256" key="2">
    <source>
        <dbReference type="ARBA" id="ARBA00012438"/>
    </source>
</evidence>
<feature type="modified residue" description="4-aspartylphosphate" evidence="5">
    <location>
        <position position="601"/>
    </location>
</feature>
<evidence type="ECO:0000259" key="9">
    <source>
        <dbReference type="PROSITE" id="PS50112"/>
    </source>
</evidence>
<dbReference type="Gene3D" id="2.10.70.100">
    <property type="match status" value="1"/>
</dbReference>
<reference evidence="11 12" key="1">
    <citation type="submission" date="2023-06" db="EMBL/GenBank/DDBJ databases">
        <title>Roseiconus lacunae JC819 isolated from Gulf of Mannar region, Tamil Nadu.</title>
        <authorList>
            <person name="Pk S."/>
            <person name="Ch S."/>
            <person name="Ch V.R."/>
        </authorList>
    </citation>
    <scope>NUCLEOTIDE SEQUENCE [LARGE SCALE GENOMIC DNA]</scope>
    <source>
        <strain evidence="11 12">JC819</strain>
    </source>
</reference>
<dbReference type="CDD" id="cd00082">
    <property type="entry name" value="HisKA"/>
    <property type="match status" value="1"/>
</dbReference>
<dbReference type="InterPro" id="IPR003661">
    <property type="entry name" value="HisK_dim/P_dom"/>
</dbReference>
<dbReference type="EC" id="2.7.13.3" evidence="2"/>
<dbReference type="CDD" id="cd00130">
    <property type="entry name" value="PAS"/>
    <property type="match status" value="1"/>
</dbReference>
<dbReference type="PROSITE" id="PS50112">
    <property type="entry name" value="PAS"/>
    <property type="match status" value="1"/>
</dbReference>
<dbReference type="SMART" id="SM00387">
    <property type="entry name" value="HATPase_c"/>
    <property type="match status" value="1"/>
</dbReference>
<evidence type="ECO:0000259" key="7">
    <source>
        <dbReference type="PROSITE" id="PS50109"/>
    </source>
</evidence>
<dbReference type="SUPFAM" id="SSF52172">
    <property type="entry name" value="CheY-like"/>
    <property type="match status" value="1"/>
</dbReference>
<comment type="caution">
    <text evidence="11">The sequence shown here is derived from an EMBL/GenBank/DDBJ whole genome shotgun (WGS) entry which is preliminary data.</text>
</comment>
<sequence length="668" mass="75301">MTHPSPGDKAIERVAIVAPTAADANICHDLLDQADIPVDLCHSVDELCQAIEDGVGVGLVPEGFINEAGFEKLQRALFRQPDWSDFPLLVLLGTTELSSYRVERLLSLGNVTLVPCPLRIAVFVSKLRSRLRDRQRQAAVRDLLRERREAAAAAAIDTRRLRMALQAGQMGAWEWSERELYWSPRFYEIYGFDRSVEPDPERCFERVHPDDRDELVDRWKRSISEGIVLEMEFRIDHPKLGQRWLSAMGEPIRGKSGRTLRHSGVIWDVTERHQIEASLRNAREQAEAANRSKSEFIANMSHEIRTPMTAILGYVELLGESIENTEAKEYVSTIRRNGLYLLEIINDILDLSKIEAGKIELFIEAFSPNRLIEDVQSIMEVRAQENGIEFVVQTDNTIPPAIYSDQKRLKQVLINLVGNAIKFTDRGTVTLSVQYDETSNRIAFAVADTGIGMTDRQIRQLFKPFTQVDSSVSRRFEGTGLGLAISQRLAAMMGGEIVVESEPGVGSRFTATVDCGDLRNAKAVVSKQHREVEHDRSQLDGRPLSGRILVVDDRKDIRFLAAHLLKRAGAQISEAEDGQEAVEMVQEMLRNDRAVDLILLDMQMPRLDGYRTAEHVRRLGYTGPIIALTADAMQGDMDRCLRCGCNDYLSKPIDRTMLLEKVKSLLPR</sequence>
<evidence type="ECO:0000313" key="12">
    <source>
        <dbReference type="Proteomes" id="UP001239462"/>
    </source>
</evidence>
<dbReference type="PROSITE" id="PS50109">
    <property type="entry name" value="HIS_KIN"/>
    <property type="match status" value="1"/>
</dbReference>
<dbReference type="SMART" id="SM00448">
    <property type="entry name" value="REC"/>
    <property type="match status" value="1"/>
</dbReference>
<feature type="domain" description="Response regulatory" evidence="8">
    <location>
        <begin position="547"/>
        <end position="666"/>
    </location>
</feature>
<keyword evidence="6" id="KW-0175">Coiled coil</keyword>
<feature type="domain" description="PAS" evidence="9">
    <location>
        <begin position="180"/>
        <end position="226"/>
    </location>
</feature>
<dbReference type="Pfam" id="PF00072">
    <property type="entry name" value="Response_reg"/>
    <property type="match status" value="1"/>
</dbReference>
<evidence type="ECO:0000256" key="1">
    <source>
        <dbReference type="ARBA" id="ARBA00000085"/>
    </source>
</evidence>
<evidence type="ECO:0000256" key="6">
    <source>
        <dbReference type="SAM" id="Coils"/>
    </source>
</evidence>
<dbReference type="InterPro" id="IPR036890">
    <property type="entry name" value="HATPase_C_sf"/>
</dbReference>
<keyword evidence="12" id="KW-1185">Reference proteome</keyword>
<keyword evidence="4" id="KW-0902">Two-component regulatory system</keyword>
<evidence type="ECO:0000256" key="4">
    <source>
        <dbReference type="ARBA" id="ARBA00023012"/>
    </source>
</evidence>
<dbReference type="Gene3D" id="1.10.287.130">
    <property type="match status" value="1"/>
</dbReference>
<protein>
    <recommendedName>
        <fullName evidence="2">histidine kinase</fullName>
        <ecNumber evidence="2">2.7.13.3</ecNumber>
    </recommendedName>
</protein>
<dbReference type="PANTHER" id="PTHR45339:SF1">
    <property type="entry name" value="HYBRID SIGNAL TRANSDUCTION HISTIDINE KINASE J"/>
    <property type="match status" value="1"/>
</dbReference>
<dbReference type="PANTHER" id="PTHR45339">
    <property type="entry name" value="HYBRID SIGNAL TRANSDUCTION HISTIDINE KINASE J"/>
    <property type="match status" value="1"/>
</dbReference>
<dbReference type="InterPro" id="IPR013655">
    <property type="entry name" value="PAS_fold_3"/>
</dbReference>
<dbReference type="SMART" id="SM00388">
    <property type="entry name" value="HisKA"/>
    <property type="match status" value="1"/>
</dbReference>
<dbReference type="NCBIfam" id="TIGR00229">
    <property type="entry name" value="sensory_box"/>
    <property type="match status" value="1"/>
</dbReference>
<keyword evidence="11" id="KW-0547">Nucleotide-binding</keyword>
<gene>
    <name evidence="11" type="ORF">QTN89_24185</name>
</gene>
<dbReference type="PROSITE" id="PS50113">
    <property type="entry name" value="PAC"/>
    <property type="match status" value="1"/>
</dbReference>
<keyword evidence="3 5" id="KW-0597">Phosphoprotein</keyword>
<name>A0ABT7PQ21_9BACT</name>
<dbReference type="InterPro" id="IPR004358">
    <property type="entry name" value="Sig_transdc_His_kin-like_C"/>
</dbReference>
<dbReference type="Gene3D" id="3.40.50.2300">
    <property type="match status" value="1"/>
</dbReference>
<dbReference type="CDD" id="cd16922">
    <property type="entry name" value="HATPase_EvgS-ArcB-TorS-like"/>
    <property type="match status" value="1"/>
</dbReference>
<dbReference type="Proteomes" id="UP001239462">
    <property type="component" value="Unassembled WGS sequence"/>
</dbReference>
<organism evidence="11 12">
    <name type="scientific">Roseiconus lacunae</name>
    <dbReference type="NCBI Taxonomy" id="2605694"/>
    <lineage>
        <taxon>Bacteria</taxon>
        <taxon>Pseudomonadati</taxon>
        <taxon>Planctomycetota</taxon>
        <taxon>Planctomycetia</taxon>
        <taxon>Pirellulales</taxon>
        <taxon>Pirellulaceae</taxon>
        <taxon>Roseiconus</taxon>
    </lineage>
</organism>
<evidence type="ECO:0000313" key="11">
    <source>
        <dbReference type="EMBL" id="MDM4018573.1"/>
    </source>
</evidence>
<keyword evidence="11" id="KW-0067">ATP-binding</keyword>
<dbReference type="InterPro" id="IPR005467">
    <property type="entry name" value="His_kinase_dom"/>
</dbReference>
<dbReference type="GO" id="GO:0005524">
    <property type="term" value="F:ATP binding"/>
    <property type="evidence" value="ECO:0007669"/>
    <property type="project" value="UniProtKB-KW"/>
</dbReference>
<dbReference type="SUPFAM" id="SSF55874">
    <property type="entry name" value="ATPase domain of HSP90 chaperone/DNA topoisomerase II/histidine kinase"/>
    <property type="match status" value="1"/>
</dbReference>
<evidence type="ECO:0000256" key="3">
    <source>
        <dbReference type="ARBA" id="ARBA00022553"/>
    </source>
</evidence>
<dbReference type="InterPro" id="IPR003594">
    <property type="entry name" value="HATPase_dom"/>
</dbReference>